<dbReference type="SUPFAM" id="SSF47459">
    <property type="entry name" value="HLH, helix-loop-helix DNA-binding domain"/>
    <property type="match status" value="1"/>
</dbReference>
<dbReference type="GO" id="GO:0046983">
    <property type="term" value="F:protein dimerization activity"/>
    <property type="evidence" value="ECO:0007669"/>
    <property type="project" value="InterPro"/>
</dbReference>
<proteinExistence type="predicted"/>
<dbReference type="InterPro" id="IPR036638">
    <property type="entry name" value="HLH_DNA-bd_sf"/>
</dbReference>
<dbReference type="CDD" id="cd11418">
    <property type="entry name" value="bHLH_TS_ASCL"/>
    <property type="match status" value="1"/>
</dbReference>
<name>A0A0N5APW1_9BILA</name>
<dbReference type="PROSITE" id="PS50888">
    <property type="entry name" value="BHLH"/>
    <property type="match status" value="1"/>
</dbReference>
<sequence>MRGKKKGEDYEKGAYEISKRNERERIRAFMSLQRHLPSIRSRSKRVSKLRILKTAINYIQSLQEILQNRIQENKIDSVSNGRTVHSGYMLIHTLIIAFLISFCCAADDPRPLAPTPKRCLAFKKFLAQYNPEKITEWITTNCDKIHPRPEYITCNQILQFARGCGLDNDESTNGWQFDQLSKETTTVQPTLPPTLIQPEILPHYLHINRQTAYDNMMYGNWYYPNYYPTTHINTFMTPSEKDMQYRQEWKWTQGGDYPYHRANNLVNIALQQTIVPTCLHDLPLCVRLLALSYRNAEAQAYYNYLSRQKQN</sequence>
<dbReference type="InterPro" id="IPR011598">
    <property type="entry name" value="bHLH_dom"/>
</dbReference>
<reference evidence="3" key="1">
    <citation type="submission" date="2017-02" db="UniProtKB">
        <authorList>
            <consortium name="WormBaseParasite"/>
        </authorList>
    </citation>
    <scope>IDENTIFICATION</scope>
</reference>
<protein>
    <submittedName>
        <fullName evidence="3">BHLH domain-containing protein</fullName>
    </submittedName>
</protein>
<organism evidence="2 3">
    <name type="scientific">Syphacia muris</name>
    <dbReference type="NCBI Taxonomy" id="451379"/>
    <lineage>
        <taxon>Eukaryota</taxon>
        <taxon>Metazoa</taxon>
        <taxon>Ecdysozoa</taxon>
        <taxon>Nematoda</taxon>
        <taxon>Chromadorea</taxon>
        <taxon>Rhabditida</taxon>
        <taxon>Spirurina</taxon>
        <taxon>Oxyuridomorpha</taxon>
        <taxon>Oxyuroidea</taxon>
        <taxon>Oxyuridae</taxon>
        <taxon>Syphacia</taxon>
    </lineage>
</organism>
<dbReference type="AlphaFoldDB" id="A0A0N5APW1"/>
<dbReference type="Pfam" id="PF00010">
    <property type="entry name" value="HLH"/>
    <property type="match status" value="1"/>
</dbReference>
<accession>A0A0N5APW1</accession>
<dbReference type="WBParaSite" id="SMUV_0000670201-mRNA-1">
    <property type="protein sequence ID" value="SMUV_0000670201-mRNA-1"/>
    <property type="gene ID" value="SMUV_0000670201"/>
</dbReference>
<dbReference type="SMART" id="SM00353">
    <property type="entry name" value="HLH"/>
    <property type="match status" value="1"/>
</dbReference>
<dbReference type="Proteomes" id="UP000046393">
    <property type="component" value="Unplaced"/>
</dbReference>
<feature type="domain" description="BHLH" evidence="1">
    <location>
        <begin position="9"/>
        <end position="62"/>
    </location>
</feature>
<keyword evidence="2" id="KW-1185">Reference proteome</keyword>
<evidence type="ECO:0000313" key="3">
    <source>
        <dbReference type="WBParaSite" id="SMUV_0000670201-mRNA-1"/>
    </source>
</evidence>
<evidence type="ECO:0000313" key="2">
    <source>
        <dbReference type="Proteomes" id="UP000046393"/>
    </source>
</evidence>
<dbReference type="Gene3D" id="4.10.280.10">
    <property type="entry name" value="Helix-loop-helix DNA-binding domain"/>
    <property type="match status" value="1"/>
</dbReference>
<evidence type="ECO:0000259" key="1">
    <source>
        <dbReference type="PROSITE" id="PS50888"/>
    </source>
</evidence>